<reference evidence="7 8" key="1">
    <citation type="submission" date="2014-11" db="EMBL/GenBank/DDBJ databases">
        <title>Draft Genome Sequence of Brevibacterium linens AE038-8.</title>
        <authorList>
            <person name="Maizel D."/>
            <person name="Utturkar S.M."/>
            <person name="Brown S.D."/>
            <person name="Ferrero M."/>
            <person name="Rosen B.P."/>
        </authorList>
    </citation>
    <scope>NUCLEOTIDE SEQUENCE [LARGE SCALE GENOMIC DNA]</scope>
    <source>
        <strain evidence="7 8">AE038-8</strain>
    </source>
</reference>
<dbReference type="NCBIfam" id="TIGR00250">
    <property type="entry name" value="RNAse_H_YqgF"/>
    <property type="match status" value="1"/>
</dbReference>
<dbReference type="GO" id="GO:0005829">
    <property type="term" value="C:cytosol"/>
    <property type="evidence" value="ECO:0007669"/>
    <property type="project" value="TreeGrafter"/>
</dbReference>
<dbReference type="InterPro" id="IPR005227">
    <property type="entry name" value="YqgF"/>
</dbReference>
<dbReference type="RefSeq" id="WP_039207408.1">
    <property type="nucleotide sequence ID" value="NZ_JTJZ01000015.1"/>
</dbReference>
<keyword evidence="1 5" id="KW-0963">Cytoplasm</keyword>
<evidence type="ECO:0000313" key="8">
    <source>
        <dbReference type="Proteomes" id="UP000031488"/>
    </source>
</evidence>
<evidence type="ECO:0000256" key="3">
    <source>
        <dbReference type="ARBA" id="ARBA00022722"/>
    </source>
</evidence>
<dbReference type="PATRIC" id="fig|1703.6.peg.751"/>
<dbReference type="STRING" id="1703.BLSMQ_2212"/>
<dbReference type="InterPro" id="IPR012337">
    <property type="entry name" value="RNaseH-like_sf"/>
</dbReference>
<dbReference type="PANTHER" id="PTHR33317:SF4">
    <property type="entry name" value="POLYNUCLEOTIDYL TRANSFERASE, RIBONUCLEASE H-LIKE SUPERFAMILY PROTEIN"/>
    <property type="match status" value="1"/>
</dbReference>
<dbReference type="EC" id="3.1.-.-" evidence="5"/>
<comment type="subcellular location">
    <subcellularLocation>
        <location evidence="5">Cytoplasm</location>
    </subcellularLocation>
</comment>
<feature type="domain" description="YqgF/RNase H-like" evidence="6">
    <location>
        <begin position="6"/>
        <end position="106"/>
    </location>
</feature>
<name>A0A0B9ACU6_BRELN</name>
<evidence type="ECO:0000256" key="4">
    <source>
        <dbReference type="ARBA" id="ARBA00022801"/>
    </source>
</evidence>
<protein>
    <recommendedName>
        <fullName evidence="5">Putative pre-16S rRNA nuclease</fullName>
        <ecNumber evidence="5">3.1.-.-</ecNumber>
    </recommendedName>
</protein>
<dbReference type="GO" id="GO:0000967">
    <property type="term" value="P:rRNA 5'-end processing"/>
    <property type="evidence" value="ECO:0007669"/>
    <property type="project" value="UniProtKB-UniRule"/>
</dbReference>
<dbReference type="SUPFAM" id="SSF53098">
    <property type="entry name" value="Ribonuclease H-like"/>
    <property type="match status" value="1"/>
</dbReference>
<dbReference type="SMART" id="SM00732">
    <property type="entry name" value="YqgFc"/>
    <property type="match status" value="1"/>
</dbReference>
<gene>
    <name evidence="7" type="ORF">AE0388_0868</name>
</gene>
<dbReference type="Pfam" id="PF03652">
    <property type="entry name" value="RuvX"/>
    <property type="match status" value="1"/>
</dbReference>
<dbReference type="OrthoDB" id="9790539at2"/>
<keyword evidence="3 5" id="KW-0540">Nuclease</keyword>
<dbReference type="Proteomes" id="UP000031488">
    <property type="component" value="Unassembled WGS sequence"/>
</dbReference>
<keyword evidence="2 5" id="KW-0690">Ribosome biogenesis</keyword>
<proteinExistence type="inferred from homology"/>
<evidence type="ECO:0000256" key="1">
    <source>
        <dbReference type="ARBA" id="ARBA00022490"/>
    </source>
</evidence>
<dbReference type="InterPro" id="IPR006641">
    <property type="entry name" value="YqgF/RNaseH-like_dom"/>
</dbReference>
<dbReference type="Gene3D" id="3.30.420.140">
    <property type="entry name" value="YqgF/RNase H-like domain"/>
    <property type="match status" value="1"/>
</dbReference>
<dbReference type="PANTHER" id="PTHR33317">
    <property type="entry name" value="POLYNUCLEOTIDYL TRANSFERASE, RIBONUCLEASE H-LIKE SUPERFAMILY PROTEIN"/>
    <property type="match status" value="1"/>
</dbReference>
<evidence type="ECO:0000313" key="7">
    <source>
        <dbReference type="EMBL" id="KHS53380.1"/>
    </source>
</evidence>
<keyword evidence="8" id="KW-1185">Reference proteome</keyword>
<sequence length="158" mass="17107">MSFRRGRRLGLDIGSVRIGVASSDPDGILATPLTVVRRKDEPAALRQLRDIVDEYEPIELLVGDPKSLDGAARAAAASALEFARRIATATGTPVRLVDERFTTVEAHHALAAAGKSSRQRREIVDAQAAVIILQNALEYEHNTGVPAGREMPDEENDE</sequence>
<comment type="similarity">
    <text evidence="5">Belongs to the YqgF HJR family.</text>
</comment>
<accession>A0A0B9ACU6</accession>
<dbReference type="EMBL" id="JTJZ01000015">
    <property type="protein sequence ID" value="KHS53380.1"/>
    <property type="molecule type" value="Genomic_DNA"/>
</dbReference>
<dbReference type="CDD" id="cd16964">
    <property type="entry name" value="YqgF"/>
    <property type="match status" value="1"/>
</dbReference>
<evidence type="ECO:0000256" key="2">
    <source>
        <dbReference type="ARBA" id="ARBA00022517"/>
    </source>
</evidence>
<keyword evidence="4 5" id="KW-0378">Hydrolase</keyword>
<organism evidence="7 8">
    <name type="scientific">Brevibacterium linens</name>
    <dbReference type="NCBI Taxonomy" id="1703"/>
    <lineage>
        <taxon>Bacteria</taxon>
        <taxon>Bacillati</taxon>
        <taxon>Actinomycetota</taxon>
        <taxon>Actinomycetes</taxon>
        <taxon>Micrococcales</taxon>
        <taxon>Brevibacteriaceae</taxon>
        <taxon>Brevibacterium</taxon>
    </lineage>
</organism>
<dbReference type="GO" id="GO:0016788">
    <property type="term" value="F:hydrolase activity, acting on ester bonds"/>
    <property type="evidence" value="ECO:0007669"/>
    <property type="project" value="UniProtKB-UniRule"/>
</dbReference>
<comment type="caution">
    <text evidence="7">The sequence shown here is derived from an EMBL/GenBank/DDBJ whole genome shotgun (WGS) entry which is preliminary data.</text>
</comment>
<comment type="function">
    <text evidence="5">Could be a nuclease involved in processing of the 5'-end of pre-16S rRNA.</text>
</comment>
<dbReference type="AlphaFoldDB" id="A0A0B9ACU6"/>
<dbReference type="InterPro" id="IPR037027">
    <property type="entry name" value="YqgF/RNaseH-like_dom_sf"/>
</dbReference>
<dbReference type="HAMAP" id="MF_00651">
    <property type="entry name" value="Nuclease_YqgF"/>
    <property type="match status" value="1"/>
</dbReference>
<evidence type="ECO:0000256" key="5">
    <source>
        <dbReference type="HAMAP-Rule" id="MF_00651"/>
    </source>
</evidence>
<dbReference type="GO" id="GO:0004518">
    <property type="term" value="F:nuclease activity"/>
    <property type="evidence" value="ECO:0007669"/>
    <property type="project" value="UniProtKB-KW"/>
</dbReference>
<evidence type="ECO:0000259" key="6">
    <source>
        <dbReference type="SMART" id="SM00732"/>
    </source>
</evidence>